<protein>
    <submittedName>
        <fullName evidence="1">Uncharacterized protein</fullName>
    </submittedName>
</protein>
<sequence>MTMIEKCRISLTGPGSHLLVRRPGVGSLHVGPPGSGADLHVDPAARIDWSVFDALTTPAGDPWPRYLTYTGDDDAVLAWTRERPAEGLRVAPLRDADWDASGSRIRELSLVSHGPRIRIRLPAPSVLRHLTLHGDPARFTIVAHPDGLPASVALVLPDAPTADRMPAPASGAGGARALPPLPALAGVTALTVIGGPLDRPLDCRSLGRFPALHSLDLRGALAHPEALARLPLAALELRYVPDLAGLPPLDTWPALTRLIAWNIDEAGGRQLRRQLRALPAGRLSDHSGVSRLRSRRWFVEEYGLPFSGWPARAARPATKAFRTAAAAAAAATGLAEAERAITGFVGAVNALPGIETGERDDAATAVALLAALAGVPVAEQQALTWFDAARDF</sequence>
<accession>A0A919JR08</accession>
<evidence type="ECO:0000313" key="2">
    <source>
        <dbReference type="Proteomes" id="UP000647172"/>
    </source>
</evidence>
<dbReference type="Proteomes" id="UP000647172">
    <property type="component" value="Unassembled WGS sequence"/>
</dbReference>
<comment type="caution">
    <text evidence="1">The sequence shown here is derived from an EMBL/GenBank/DDBJ whole genome shotgun (WGS) entry which is preliminary data.</text>
</comment>
<dbReference type="RefSeq" id="WP_203776278.1">
    <property type="nucleotide sequence ID" value="NZ_BAAAYJ010000059.1"/>
</dbReference>
<keyword evidence="2" id="KW-1185">Reference proteome</keyword>
<proteinExistence type="predicted"/>
<name>A0A919JR08_9ACTN</name>
<dbReference type="EMBL" id="BOMQ01000091">
    <property type="protein sequence ID" value="GIE53875.1"/>
    <property type="molecule type" value="Genomic_DNA"/>
</dbReference>
<organism evidence="1 2">
    <name type="scientific">Actinoplanes nipponensis</name>
    <dbReference type="NCBI Taxonomy" id="135950"/>
    <lineage>
        <taxon>Bacteria</taxon>
        <taxon>Bacillati</taxon>
        <taxon>Actinomycetota</taxon>
        <taxon>Actinomycetes</taxon>
        <taxon>Micromonosporales</taxon>
        <taxon>Micromonosporaceae</taxon>
        <taxon>Actinoplanes</taxon>
    </lineage>
</organism>
<gene>
    <name evidence="1" type="ORF">Ani05nite_74090</name>
</gene>
<evidence type="ECO:0000313" key="1">
    <source>
        <dbReference type="EMBL" id="GIE53875.1"/>
    </source>
</evidence>
<reference evidence="1" key="1">
    <citation type="submission" date="2021-01" db="EMBL/GenBank/DDBJ databases">
        <title>Whole genome shotgun sequence of Actinoplanes nipponensis NBRC 14063.</title>
        <authorList>
            <person name="Komaki H."/>
            <person name="Tamura T."/>
        </authorList>
    </citation>
    <scope>NUCLEOTIDE SEQUENCE</scope>
    <source>
        <strain evidence="1">NBRC 14063</strain>
    </source>
</reference>
<dbReference type="AlphaFoldDB" id="A0A919JR08"/>